<dbReference type="RefSeq" id="WP_250926921.1">
    <property type="nucleotide sequence ID" value="NZ_JAMQBK010000006.1"/>
</dbReference>
<reference evidence="2 3" key="1">
    <citation type="journal article" date="2022" name="Syst. Appl. Microbiol.">
        <title>Rhodopirellula aestuarii sp. nov., a novel member of the genus Rhodopirellula isolated from brackish sediments collected in the Tagus River estuary, Portugal.</title>
        <authorList>
            <person name="Vitorino I.R."/>
            <person name="Klimek D."/>
            <person name="Calusinska M."/>
            <person name="Lobo-da-Cunha A."/>
            <person name="Vasconcelos V."/>
            <person name="Lage O.M."/>
        </authorList>
    </citation>
    <scope>NUCLEOTIDE SEQUENCE [LARGE SCALE GENOMIC DNA]</scope>
    <source>
        <strain evidence="2 3">ICT_H3.1</strain>
    </source>
</reference>
<evidence type="ECO:0000313" key="3">
    <source>
        <dbReference type="Proteomes" id="UP001202961"/>
    </source>
</evidence>
<sequence>MNQTNPEIESALDELAALVCQALKNEGNDLAERYEGLLKTLLMSGYSTKPGAGLMADVEARVKSQCGECAMHRGGALSSITSDLGVKFKSLSRWESRVPSDDTPAKPANISAVTDS</sequence>
<protein>
    <submittedName>
        <fullName evidence="2">Uncharacterized protein</fullName>
    </submittedName>
</protein>
<name>A0ABT0TXB8_9BACT</name>
<evidence type="ECO:0000256" key="1">
    <source>
        <dbReference type="SAM" id="MobiDB-lite"/>
    </source>
</evidence>
<dbReference type="Proteomes" id="UP001202961">
    <property type="component" value="Unassembled WGS sequence"/>
</dbReference>
<accession>A0ABT0TXB8</accession>
<organism evidence="2 3">
    <name type="scientific">Aporhodopirellula aestuarii</name>
    <dbReference type="NCBI Taxonomy" id="2950107"/>
    <lineage>
        <taxon>Bacteria</taxon>
        <taxon>Pseudomonadati</taxon>
        <taxon>Planctomycetota</taxon>
        <taxon>Planctomycetia</taxon>
        <taxon>Pirellulales</taxon>
        <taxon>Pirellulaceae</taxon>
        <taxon>Aporhodopirellula</taxon>
    </lineage>
</organism>
<gene>
    <name evidence="2" type="ORF">NB063_01300</name>
</gene>
<feature type="compositionally biased region" description="Basic and acidic residues" evidence="1">
    <location>
        <begin position="95"/>
        <end position="104"/>
    </location>
</feature>
<dbReference type="EMBL" id="JAMQBK010000006">
    <property type="protein sequence ID" value="MCM2369247.1"/>
    <property type="molecule type" value="Genomic_DNA"/>
</dbReference>
<keyword evidence="3" id="KW-1185">Reference proteome</keyword>
<comment type="caution">
    <text evidence="2">The sequence shown here is derived from an EMBL/GenBank/DDBJ whole genome shotgun (WGS) entry which is preliminary data.</text>
</comment>
<evidence type="ECO:0000313" key="2">
    <source>
        <dbReference type="EMBL" id="MCM2369247.1"/>
    </source>
</evidence>
<proteinExistence type="predicted"/>
<feature type="region of interest" description="Disordered" evidence="1">
    <location>
        <begin position="95"/>
        <end position="116"/>
    </location>
</feature>